<dbReference type="Proteomes" id="UP001229421">
    <property type="component" value="Unassembled WGS sequence"/>
</dbReference>
<keyword evidence="1" id="KW-0812">Transmembrane</keyword>
<evidence type="ECO:0000313" key="2">
    <source>
        <dbReference type="EMBL" id="KAK1424302.1"/>
    </source>
</evidence>
<organism evidence="2 3">
    <name type="scientific">Tagetes erecta</name>
    <name type="common">African marigold</name>
    <dbReference type="NCBI Taxonomy" id="13708"/>
    <lineage>
        <taxon>Eukaryota</taxon>
        <taxon>Viridiplantae</taxon>
        <taxon>Streptophyta</taxon>
        <taxon>Embryophyta</taxon>
        <taxon>Tracheophyta</taxon>
        <taxon>Spermatophyta</taxon>
        <taxon>Magnoliopsida</taxon>
        <taxon>eudicotyledons</taxon>
        <taxon>Gunneridae</taxon>
        <taxon>Pentapetalae</taxon>
        <taxon>asterids</taxon>
        <taxon>campanulids</taxon>
        <taxon>Asterales</taxon>
        <taxon>Asteraceae</taxon>
        <taxon>Asteroideae</taxon>
        <taxon>Heliantheae alliance</taxon>
        <taxon>Tageteae</taxon>
        <taxon>Tagetes</taxon>
    </lineage>
</organism>
<keyword evidence="1" id="KW-0472">Membrane</keyword>
<reference evidence="2" key="1">
    <citation type="journal article" date="2023" name="bioRxiv">
        <title>Improved chromosome-level genome assembly for marigold (Tagetes erecta).</title>
        <authorList>
            <person name="Jiang F."/>
            <person name="Yuan L."/>
            <person name="Wang S."/>
            <person name="Wang H."/>
            <person name="Xu D."/>
            <person name="Wang A."/>
            <person name="Fan W."/>
        </authorList>
    </citation>
    <scope>NUCLEOTIDE SEQUENCE</scope>
    <source>
        <strain evidence="2">WSJ</strain>
        <tissue evidence="2">Leaf</tissue>
    </source>
</reference>
<accession>A0AAD8KQ31</accession>
<gene>
    <name evidence="2" type="ORF">QVD17_19629</name>
</gene>
<protein>
    <recommendedName>
        <fullName evidence="4">Transmembrane protein</fullName>
    </recommendedName>
</protein>
<feature type="transmembrane region" description="Helical" evidence="1">
    <location>
        <begin position="45"/>
        <end position="65"/>
    </location>
</feature>
<keyword evidence="1" id="KW-1133">Transmembrane helix</keyword>
<evidence type="ECO:0000256" key="1">
    <source>
        <dbReference type="SAM" id="Phobius"/>
    </source>
</evidence>
<keyword evidence="3" id="KW-1185">Reference proteome</keyword>
<comment type="caution">
    <text evidence="2">The sequence shown here is derived from an EMBL/GenBank/DDBJ whole genome shotgun (WGS) entry which is preliminary data.</text>
</comment>
<evidence type="ECO:0008006" key="4">
    <source>
        <dbReference type="Google" id="ProtNLM"/>
    </source>
</evidence>
<evidence type="ECO:0000313" key="3">
    <source>
        <dbReference type="Proteomes" id="UP001229421"/>
    </source>
</evidence>
<proteinExistence type="predicted"/>
<dbReference type="AlphaFoldDB" id="A0AAD8KQ31"/>
<name>A0AAD8KQ31_TARER</name>
<dbReference type="EMBL" id="JAUHHV010000005">
    <property type="protein sequence ID" value="KAK1424302.1"/>
    <property type="molecule type" value="Genomic_DNA"/>
</dbReference>
<sequence>MVVFVEVDVDGGEVALTGGWRYLPDKDDDNGEILRWKKMMAVVRWMKIMAVLDLWWVILVISYTFNWKLNDS</sequence>